<evidence type="ECO:0000313" key="13">
    <source>
        <dbReference type="Proteomes" id="UP000054270"/>
    </source>
</evidence>
<dbReference type="InterPro" id="IPR001736">
    <property type="entry name" value="PLipase_D/transphosphatidylase"/>
</dbReference>
<comment type="pathway">
    <text evidence="1 10">Phospholipid metabolism; phosphatidylglycerol biosynthesis; phosphatidylglycerol from CDP-diacylglycerol: step 1/2.</text>
</comment>
<dbReference type="PROSITE" id="PS50035">
    <property type="entry name" value="PLD"/>
    <property type="match status" value="1"/>
</dbReference>
<evidence type="ECO:0000256" key="3">
    <source>
        <dbReference type="ARBA" id="ARBA00022516"/>
    </source>
</evidence>
<keyword evidence="3 10" id="KW-0444">Lipid biosynthesis</keyword>
<comment type="function">
    <text evidence="10">Functions in the biosynthesis of the anionic phospholipids phosphatidylglycerol and cardiolipin.</text>
</comment>
<dbReference type="STRING" id="945553.A0A0D2NAP4"/>
<dbReference type="GO" id="GO:0005739">
    <property type="term" value="C:mitochondrion"/>
    <property type="evidence" value="ECO:0007669"/>
    <property type="project" value="UniProtKB-SubCell"/>
</dbReference>
<evidence type="ECO:0000256" key="6">
    <source>
        <dbReference type="ARBA" id="ARBA00023098"/>
    </source>
</evidence>
<dbReference type="AlphaFoldDB" id="A0A0D2NAP4"/>
<protein>
    <recommendedName>
        <fullName evidence="10">CDP-diacylglycerol--glycerol-3-phosphate 3-phosphatidyltransferase</fullName>
        <ecNumber evidence="10">2.7.8.5</ecNumber>
    </recommendedName>
</protein>
<dbReference type="Gene3D" id="3.30.870.10">
    <property type="entry name" value="Endonuclease Chain A"/>
    <property type="match status" value="2"/>
</dbReference>
<dbReference type="UniPathway" id="UPA00084">
    <property type="reaction ID" value="UER00503"/>
</dbReference>
<dbReference type="Proteomes" id="UP000054270">
    <property type="component" value="Unassembled WGS sequence"/>
</dbReference>
<sequence>MWRLARNSLNAATRSKLPYPSHFQKRCISTAHVDSSIREFVSTLASRQPVFQLCSSSVRILTEPSQFHARLLEMINKAEHRIFISSLYIGSDESELISVLSRRLRMRPNLQLKMVLDLNRSTRPGSDSTAKLLLPLIEEFPFRVRISLFRSPSLRGIMAKIVPPRFNEGWGTWHAKIYGIDDDVMISGANLNKSYFTNRQDRYFSFSGEKSLANYCHDFMEIVTPFSYNLMPTVSPLDIQINPHSYSHEDYTLHWPDPNTHPHHFHSAAEKAFSQFQNLHRASVKKAMSDDPATFAQTPLLIPIIQAGQFNIREEESTIQLLFRKLSKGSGNGRPLLDLTSGYFSLYTPYQDLVLNTTNVDCRIVAASPKANGFYGSKGISGRIPEGYTLHEKRFMQAVSKAGRLWKGPSATEGQGVLLTEWEKPGWTYHAKGIWLSPAPSAPPVLTLFGSTNLNSRSAHIDTELSFFMILPSEPQVTAFDSSAGRLPAPIDQPLHTLRRDLASEIAGIRSSARKWKGDERNVRWTTKFIVWAVKGML</sequence>
<keyword evidence="6 10" id="KW-0443">Lipid metabolism</keyword>
<evidence type="ECO:0000259" key="11">
    <source>
        <dbReference type="PROSITE" id="PS50035"/>
    </source>
</evidence>
<keyword evidence="8 10" id="KW-1208">Phospholipid metabolism</keyword>
<comment type="catalytic activity">
    <reaction evidence="9 10">
        <text>a CDP-1,2-diacyl-sn-glycerol + sn-glycerol 3-phosphate = a 1,2-diacyl-sn-glycero-3-phospho-(1'-sn-glycero-3'-phosphate) + CMP + H(+)</text>
        <dbReference type="Rhea" id="RHEA:12593"/>
        <dbReference type="ChEBI" id="CHEBI:15378"/>
        <dbReference type="ChEBI" id="CHEBI:57597"/>
        <dbReference type="ChEBI" id="CHEBI:58332"/>
        <dbReference type="ChEBI" id="CHEBI:60110"/>
        <dbReference type="ChEBI" id="CHEBI:60377"/>
        <dbReference type="EC" id="2.7.8.5"/>
    </reaction>
</comment>
<dbReference type="InterPro" id="IPR016270">
    <property type="entry name" value="PGS1"/>
</dbReference>
<proteinExistence type="inferred from homology"/>
<keyword evidence="10" id="KW-0067">ATP-binding</keyword>
<comment type="similarity">
    <text evidence="2 10">Belongs to the CDP-alcohol phosphatidyltransferase class-II family.</text>
</comment>
<dbReference type="GO" id="GO:0032049">
    <property type="term" value="P:cardiolipin biosynthetic process"/>
    <property type="evidence" value="ECO:0007669"/>
    <property type="project" value="InterPro"/>
</dbReference>
<evidence type="ECO:0000256" key="5">
    <source>
        <dbReference type="ARBA" id="ARBA00022737"/>
    </source>
</evidence>
<dbReference type="CDD" id="cd09135">
    <property type="entry name" value="PLDc_PGS1_euk_1"/>
    <property type="match status" value="1"/>
</dbReference>
<keyword evidence="13" id="KW-1185">Reference proteome</keyword>
<keyword evidence="10" id="KW-0547">Nucleotide-binding</keyword>
<dbReference type="SUPFAM" id="SSF56024">
    <property type="entry name" value="Phospholipase D/nuclease"/>
    <property type="match status" value="1"/>
</dbReference>
<evidence type="ECO:0000256" key="9">
    <source>
        <dbReference type="ARBA" id="ARBA00048586"/>
    </source>
</evidence>
<keyword evidence="7 10" id="KW-0594">Phospholipid biosynthesis</keyword>
<dbReference type="GO" id="GO:0008444">
    <property type="term" value="F:CDP-diacylglycerol-glycerol-3-phosphate 3-phosphatidyltransferase activity"/>
    <property type="evidence" value="ECO:0007669"/>
    <property type="project" value="UniProtKB-EC"/>
</dbReference>
<dbReference type="OMA" id="HKCLAQC"/>
<dbReference type="PANTHER" id="PTHR12586">
    <property type="entry name" value="CDP-DIACYLGLYCEROL--SERINE O-PHOSPHATIDYLTRANSFERASE"/>
    <property type="match status" value="1"/>
</dbReference>
<organism evidence="12 13">
    <name type="scientific">Hypholoma sublateritium (strain FD-334 SS-4)</name>
    <dbReference type="NCBI Taxonomy" id="945553"/>
    <lineage>
        <taxon>Eukaryota</taxon>
        <taxon>Fungi</taxon>
        <taxon>Dikarya</taxon>
        <taxon>Basidiomycota</taxon>
        <taxon>Agaricomycotina</taxon>
        <taxon>Agaricomycetes</taxon>
        <taxon>Agaricomycetidae</taxon>
        <taxon>Agaricales</taxon>
        <taxon>Agaricineae</taxon>
        <taxon>Strophariaceae</taxon>
        <taxon>Hypholoma</taxon>
    </lineage>
</organism>
<dbReference type="GO" id="GO:0005524">
    <property type="term" value="F:ATP binding"/>
    <property type="evidence" value="ECO:0007669"/>
    <property type="project" value="UniProtKB-KW"/>
</dbReference>
<evidence type="ECO:0000256" key="4">
    <source>
        <dbReference type="ARBA" id="ARBA00022679"/>
    </source>
</evidence>
<feature type="domain" description="PLD phosphodiesterase" evidence="11">
    <location>
        <begin position="174"/>
        <end position="195"/>
    </location>
</feature>
<dbReference type="EMBL" id="KN817626">
    <property type="protein sequence ID" value="KJA16189.1"/>
    <property type="molecule type" value="Genomic_DNA"/>
</dbReference>
<evidence type="ECO:0000313" key="12">
    <source>
        <dbReference type="EMBL" id="KJA16189.1"/>
    </source>
</evidence>
<reference evidence="13" key="1">
    <citation type="submission" date="2014-04" db="EMBL/GenBank/DDBJ databases">
        <title>Evolutionary Origins and Diversification of the Mycorrhizal Mutualists.</title>
        <authorList>
            <consortium name="DOE Joint Genome Institute"/>
            <consortium name="Mycorrhizal Genomics Consortium"/>
            <person name="Kohler A."/>
            <person name="Kuo A."/>
            <person name="Nagy L.G."/>
            <person name="Floudas D."/>
            <person name="Copeland A."/>
            <person name="Barry K.W."/>
            <person name="Cichocki N."/>
            <person name="Veneault-Fourrey C."/>
            <person name="LaButti K."/>
            <person name="Lindquist E.A."/>
            <person name="Lipzen A."/>
            <person name="Lundell T."/>
            <person name="Morin E."/>
            <person name="Murat C."/>
            <person name="Riley R."/>
            <person name="Ohm R."/>
            <person name="Sun H."/>
            <person name="Tunlid A."/>
            <person name="Henrissat B."/>
            <person name="Grigoriev I.V."/>
            <person name="Hibbett D.S."/>
            <person name="Martin F."/>
        </authorList>
    </citation>
    <scope>NUCLEOTIDE SEQUENCE [LARGE SCALE GENOMIC DNA]</scope>
    <source>
        <strain evidence="13">FD-334 SS-4</strain>
    </source>
</reference>
<dbReference type="CDD" id="cd09137">
    <property type="entry name" value="PLDc_PGS1_euk_2"/>
    <property type="match status" value="1"/>
</dbReference>
<evidence type="ECO:0000256" key="10">
    <source>
        <dbReference type="RuleBase" id="RU365024"/>
    </source>
</evidence>
<accession>A0A0D2NAP4</accession>
<name>A0A0D2NAP4_HYPSF</name>
<evidence type="ECO:0000256" key="2">
    <source>
        <dbReference type="ARBA" id="ARBA00010682"/>
    </source>
</evidence>
<dbReference type="EC" id="2.7.8.5" evidence="10"/>
<comment type="subcellular location">
    <subcellularLocation>
        <location evidence="10">Mitochondrion</location>
    </subcellularLocation>
</comment>
<evidence type="ECO:0000256" key="7">
    <source>
        <dbReference type="ARBA" id="ARBA00023209"/>
    </source>
</evidence>
<dbReference type="PANTHER" id="PTHR12586:SF1">
    <property type="entry name" value="CDP-DIACYLGLYCEROL--GLYCEROL-3-PHOSPHATE 3-PHOSPHATIDYLTRANSFERASE, MITOCHONDRIAL"/>
    <property type="match status" value="1"/>
</dbReference>
<keyword evidence="4 10" id="KW-0808">Transferase</keyword>
<dbReference type="OrthoDB" id="10250191at2759"/>
<keyword evidence="5" id="KW-0677">Repeat</keyword>
<gene>
    <name evidence="12" type="ORF">HYPSUDRAFT_148068</name>
</gene>
<evidence type="ECO:0000256" key="1">
    <source>
        <dbReference type="ARBA" id="ARBA00005042"/>
    </source>
</evidence>
<evidence type="ECO:0000256" key="8">
    <source>
        <dbReference type="ARBA" id="ARBA00023264"/>
    </source>
</evidence>
<keyword evidence="10" id="KW-0496">Mitochondrion</keyword>